<name>A0ABY4BKQ0_9FLAO</name>
<keyword evidence="1" id="KW-1133">Transmembrane helix</keyword>
<feature type="transmembrane region" description="Helical" evidence="1">
    <location>
        <begin position="32"/>
        <end position="52"/>
    </location>
</feature>
<dbReference type="Proteomes" id="UP000831460">
    <property type="component" value="Chromosome"/>
</dbReference>
<evidence type="ECO:0000313" key="2">
    <source>
        <dbReference type="EMBL" id="UOE39754.1"/>
    </source>
</evidence>
<keyword evidence="1" id="KW-0812">Transmembrane</keyword>
<reference evidence="2 3" key="1">
    <citation type="submission" date="2022-03" db="EMBL/GenBank/DDBJ databases">
        <title>Chryseobacterium sp. isolated from particulate matters in swine house.</title>
        <authorList>
            <person name="Won M."/>
            <person name="Kim S.-J."/>
            <person name="Kwon S.-W."/>
        </authorList>
    </citation>
    <scope>NUCLEOTIDE SEQUENCE [LARGE SCALE GENOMIC DNA]</scope>
    <source>
        <strain evidence="2 3">SC2-2</strain>
    </source>
</reference>
<evidence type="ECO:0000256" key="1">
    <source>
        <dbReference type="SAM" id="Phobius"/>
    </source>
</evidence>
<dbReference type="EMBL" id="CP094532">
    <property type="protein sequence ID" value="UOE39754.1"/>
    <property type="molecule type" value="Genomic_DNA"/>
</dbReference>
<accession>A0ABY4BKQ0</accession>
<evidence type="ECO:0000313" key="3">
    <source>
        <dbReference type="Proteomes" id="UP000831460"/>
    </source>
</evidence>
<sequence length="65" mass="6871">MRKTKFSSPPLEGCQQLVADGVVQEPGICFRLILLVSALAALATSLWGTAAIRASYDSGFLSKAD</sequence>
<dbReference type="RefSeq" id="WP_243547530.1">
    <property type="nucleotide sequence ID" value="NZ_CP094532.1"/>
</dbReference>
<keyword evidence="3" id="KW-1185">Reference proteome</keyword>
<keyword evidence="1" id="KW-0472">Membrane</keyword>
<protein>
    <submittedName>
        <fullName evidence="2">Uncharacterized protein</fullName>
    </submittedName>
</protein>
<proteinExistence type="predicted"/>
<gene>
    <name evidence="2" type="ORF">MTP09_07415</name>
</gene>
<organism evidence="2 3">
    <name type="scientific">Chryseobacterium suipulveris</name>
    <dbReference type="NCBI Taxonomy" id="2929800"/>
    <lineage>
        <taxon>Bacteria</taxon>
        <taxon>Pseudomonadati</taxon>
        <taxon>Bacteroidota</taxon>
        <taxon>Flavobacteriia</taxon>
        <taxon>Flavobacteriales</taxon>
        <taxon>Weeksellaceae</taxon>
        <taxon>Chryseobacterium group</taxon>
        <taxon>Chryseobacterium</taxon>
    </lineage>
</organism>